<reference evidence="2" key="1">
    <citation type="submission" date="2016-11" db="UniProtKB">
        <authorList>
            <consortium name="WormBaseParasite"/>
        </authorList>
    </citation>
    <scope>IDENTIFICATION</scope>
    <source>
        <strain evidence="2">KR3021</strain>
    </source>
</reference>
<name>A0AC35TN22_9BILA</name>
<accession>A0AC35TN22</accession>
<evidence type="ECO:0000313" key="2">
    <source>
        <dbReference type="WBParaSite" id="RSKR_0000217500.1"/>
    </source>
</evidence>
<sequence length="197" mass="23686">MSYTFSPSSTVQRGYGGPWRKENSDCIGYITKKYWKRASYNSVPIVSVRQIYKNSPPHSFIAMDDFESPKQLAEYLEWLIGNPKEYLKYFAYRNDGWNAQEIDKYDDNFCSLCRKIVDIKKNKNKVFHKVFYNARRHFLRTTKCFAKGYVWRKWYGKEANSLFETEIMRDVIRKWRTNKVDIKNIKNWKVLEINPPL</sequence>
<dbReference type="WBParaSite" id="RSKR_0000217500.1">
    <property type="protein sequence ID" value="RSKR_0000217500.1"/>
    <property type="gene ID" value="RSKR_0000217500"/>
</dbReference>
<dbReference type="Proteomes" id="UP000095286">
    <property type="component" value="Unplaced"/>
</dbReference>
<proteinExistence type="predicted"/>
<evidence type="ECO:0000313" key="1">
    <source>
        <dbReference type="Proteomes" id="UP000095286"/>
    </source>
</evidence>
<protein>
    <submittedName>
        <fullName evidence="2">Fucosyltransferase</fullName>
    </submittedName>
</protein>
<organism evidence="1 2">
    <name type="scientific">Rhabditophanes sp. KR3021</name>
    <dbReference type="NCBI Taxonomy" id="114890"/>
    <lineage>
        <taxon>Eukaryota</taxon>
        <taxon>Metazoa</taxon>
        <taxon>Ecdysozoa</taxon>
        <taxon>Nematoda</taxon>
        <taxon>Chromadorea</taxon>
        <taxon>Rhabditida</taxon>
        <taxon>Tylenchina</taxon>
        <taxon>Panagrolaimomorpha</taxon>
        <taxon>Strongyloidoidea</taxon>
        <taxon>Alloionematidae</taxon>
        <taxon>Rhabditophanes</taxon>
    </lineage>
</organism>